<dbReference type="InterPro" id="IPR051169">
    <property type="entry name" value="NADH-Q_oxidoreductase"/>
</dbReference>
<keyword evidence="4 6" id="KW-0560">Oxidoreductase</keyword>
<dbReference type="GO" id="GO:0003955">
    <property type="term" value="F:NAD(P)H dehydrogenase (quinone) activity"/>
    <property type="evidence" value="ECO:0007669"/>
    <property type="project" value="TreeGrafter"/>
</dbReference>
<dbReference type="InterPro" id="IPR036188">
    <property type="entry name" value="FAD/NAD-bd_sf"/>
</dbReference>
<dbReference type="EMBL" id="CP036262">
    <property type="protein sequence ID" value="QDS94165.1"/>
    <property type="molecule type" value="Genomic_DNA"/>
</dbReference>
<organism evidence="6 7">
    <name type="scientific">Roseimaritima multifibrata</name>
    <dbReference type="NCBI Taxonomy" id="1930274"/>
    <lineage>
        <taxon>Bacteria</taxon>
        <taxon>Pseudomonadati</taxon>
        <taxon>Planctomycetota</taxon>
        <taxon>Planctomycetia</taxon>
        <taxon>Pirellulales</taxon>
        <taxon>Pirellulaceae</taxon>
        <taxon>Roseimaritima</taxon>
    </lineage>
</organism>
<keyword evidence="2" id="KW-0285">Flavoprotein</keyword>
<evidence type="ECO:0000256" key="3">
    <source>
        <dbReference type="ARBA" id="ARBA00022827"/>
    </source>
</evidence>
<dbReference type="Pfam" id="PF07992">
    <property type="entry name" value="Pyr_redox_2"/>
    <property type="match status" value="1"/>
</dbReference>
<evidence type="ECO:0000256" key="4">
    <source>
        <dbReference type="ARBA" id="ARBA00023002"/>
    </source>
</evidence>
<dbReference type="InterPro" id="IPR023753">
    <property type="entry name" value="FAD/NAD-binding_dom"/>
</dbReference>
<dbReference type="Proteomes" id="UP000320672">
    <property type="component" value="Chromosome"/>
</dbReference>
<evidence type="ECO:0000256" key="2">
    <source>
        <dbReference type="ARBA" id="ARBA00022630"/>
    </source>
</evidence>
<protein>
    <submittedName>
        <fullName evidence="6">NADH dehydrogenase-like protein YjlD</fullName>
        <ecNumber evidence="6">1.6.99.-</ecNumber>
    </submittedName>
</protein>
<dbReference type="RefSeq" id="WP_145352190.1">
    <property type="nucleotide sequence ID" value="NZ_CP036262.1"/>
</dbReference>
<dbReference type="GO" id="GO:0019646">
    <property type="term" value="P:aerobic electron transport chain"/>
    <property type="evidence" value="ECO:0007669"/>
    <property type="project" value="TreeGrafter"/>
</dbReference>
<name>A0A517MH14_9BACT</name>
<comment type="cofactor">
    <cofactor evidence="1">
        <name>FAD</name>
        <dbReference type="ChEBI" id="CHEBI:57692"/>
    </cofactor>
</comment>
<keyword evidence="3" id="KW-0274">FAD</keyword>
<gene>
    <name evidence="6" type="primary">yjlD</name>
    <name evidence="6" type="ORF">FF011L_29430</name>
</gene>
<dbReference type="EC" id="1.6.99.-" evidence="6"/>
<dbReference type="KEGG" id="rml:FF011L_29430"/>
<accession>A0A517MH14</accession>
<dbReference type="PANTHER" id="PTHR42913">
    <property type="entry name" value="APOPTOSIS-INDUCING FACTOR 1"/>
    <property type="match status" value="1"/>
</dbReference>
<dbReference type="Gene3D" id="3.50.50.100">
    <property type="match status" value="1"/>
</dbReference>
<keyword evidence="7" id="KW-1185">Reference proteome</keyword>
<dbReference type="SUPFAM" id="SSF51905">
    <property type="entry name" value="FAD/NAD(P)-binding domain"/>
    <property type="match status" value="2"/>
</dbReference>
<evidence type="ECO:0000313" key="7">
    <source>
        <dbReference type="Proteomes" id="UP000320672"/>
    </source>
</evidence>
<evidence type="ECO:0000256" key="1">
    <source>
        <dbReference type="ARBA" id="ARBA00001974"/>
    </source>
</evidence>
<reference evidence="6 7" key="1">
    <citation type="submission" date="2019-02" db="EMBL/GenBank/DDBJ databases">
        <title>Deep-cultivation of Planctomycetes and their phenomic and genomic characterization uncovers novel biology.</title>
        <authorList>
            <person name="Wiegand S."/>
            <person name="Jogler M."/>
            <person name="Boedeker C."/>
            <person name="Pinto D."/>
            <person name="Vollmers J."/>
            <person name="Rivas-Marin E."/>
            <person name="Kohn T."/>
            <person name="Peeters S.H."/>
            <person name="Heuer A."/>
            <person name="Rast P."/>
            <person name="Oberbeckmann S."/>
            <person name="Bunk B."/>
            <person name="Jeske O."/>
            <person name="Meyerdierks A."/>
            <person name="Storesund J.E."/>
            <person name="Kallscheuer N."/>
            <person name="Luecker S."/>
            <person name="Lage O.M."/>
            <person name="Pohl T."/>
            <person name="Merkel B.J."/>
            <person name="Hornburger P."/>
            <person name="Mueller R.-W."/>
            <person name="Bruemmer F."/>
            <person name="Labrenz M."/>
            <person name="Spormann A.M."/>
            <person name="Op den Camp H."/>
            <person name="Overmann J."/>
            <person name="Amann R."/>
            <person name="Jetten M.S.M."/>
            <person name="Mascher T."/>
            <person name="Medema M.H."/>
            <person name="Devos D.P."/>
            <person name="Kaster A.-K."/>
            <person name="Ovreas L."/>
            <person name="Rohde M."/>
            <person name="Galperin M.Y."/>
            <person name="Jogler C."/>
        </authorList>
    </citation>
    <scope>NUCLEOTIDE SEQUENCE [LARGE SCALE GENOMIC DNA]</scope>
    <source>
        <strain evidence="6 7">FF011L</strain>
    </source>
</reference>
<sequence length="384" mass="42001">MKGKDSLRQLVLLGIGHTNAHVLHEWAEHPIPNCELICISPFASATYSGMLPGTLGKQFSDSEMRIDLRRLTDAAGATLIVGTASKIDIQNQSILFPDASSISYDALSIGIGSVPAGYADHQSSPILVSTKPMQTFLQRLEERTSQSNANANAKGALRCVIVGGGVASVEIALCFQQRWNSQPDPVRPIEIQIFTASERIANGMNSSAITKLEKILASRKIEIHTSQRIVEVSDHSIQTADGKEQAADVVIWATGATASQWLADVPLEHDPKGFIATHKTLQSLTKPNIFAVGDSGTIIESPSPKAGVYAVRQSPILWHNLQAFFDGGPMREFEPQGDFLKILNTGDQKALLDYRGWSVHAKWCWHLKKWIDKGFIQDYQLPPT</sequence>
<evidence type="ECO:0000259" key="5">
    <source>
        <dbReference type="Pfam" id="PF07992"/>
    </source>
</evidence>
<dbReference type="NCBIfam" id="TIGR03169">
    <property type="entry name" value="Nterm_to_SelD"/>
    <property type="match status" value="1"/>
</dbReference>
<feature type="domain" description="FAD/NAD(P)-binding" evidence="5">
    <location>
        <begin position="77"/>
        <end position="296"/>
    </location>
</feature>
<evidence type="ECO:0000313" key="6">
    <source>
        <dbReference type="EMBL" id="QDS94165.1"/>
    </source>
</evidence>
<dbReference type="PANTHER" id="PTHR42913:SF9">
    <property type="entry name" value="SLR1591 PROTEIN"/>
    <property type="match status" value="1"/>
</dbReference>
<dbReference type="InterPro" id="IPR017584">
    <property type="entry name" value="Pyridine_nucleo_diS_OxRdtase_N"/>
</dbReference>
<dbReference type="OrthoDB" id="9772934at2"/>
<proteinExistence type="predicted"/>
<dbReference type="AlphaFoldDB" id="A0A517MH14"/>